<dbReference type="Proteomes" id="UP001321520">
    <property type="component" value="Chromosome"/>
</dbReference>
<evidence type="ECO:0000256" key="8">
    <source>
        <dbReference type="PROSITE-ProRule" id="PRU00552"/>
    </source>
</evidence>
<evidence type="ECO:0000256" key="4">
    <source>
        <dbReference type="ARBA" id="ARBA00022806"/>
    </source>
</evidence>
<dbReference type="HAMAP" id="MF_00661">
    <property type="entry name" value="DEAD_helicase_RhlB"/>
    <property type="match status" value="1"/>
</dbReference>
<accession>A0ABY9ECI6</accession>
<protein>
    <recommendedName>
        <fullName evidence="7">ATP-dependent RNA helicase RhlB</fullName>
        <ecNumber evidence="7">3.6.4.13</ecNumber>
    </recommendedName>
</protein>
<keyword evidence="2 7" id="KW-0547">Nucleotide-binding</keyword>
<feature type="domain" description="Helicase C-terminal" evidence="11">
    <location>
        <begin position="313"/>
        <end position="473"/>
    </location>
</feature>
<reference evidence="13 14" key="1">
    <citation type="submission" date="2022-05" db="EMBL/GenBank/DDBJ databases">
        <title>Microbulbifer sp. nov., isolated from sponge.</title>
        <authorList>
            <person name="Gao L."/>
        </authorList>
    </citation>
    <scope>NUCLEOTIDE SEQUENCE [LARGE SCALE GENOMIC DNA]</scope>
    <source>
        <strain evidence="13 14">MI-G</strain>
    </source>
</reference>
<dbReference type="InterPro" id="IPR044742">
    <property type="entry name" value="DEAD/DEAH_RhlB"/>
</dbReference>
<dbReference type="EMBL" id="CP098023">
    <property type="protein sequence ID" value="WKD50739.1"/>
    <property type="molecule type" value="Genomic_DNA"/>
</dbReference>
<evidence type="ECO:0000313" key="13">
    <source>
        <dbReference type="EMBL" id="WKD50739.1"/>
    </source>
</evidence>
<evidence type="ECO:0000256" key="1">
    <source>
        <dbReference type="ARBA" id="ARBA00022490"/>
    </source>
</evidence>
<dbReference type="GO" id="GO:0016787">
    <property type="term" value="F:hydrolase activity"/>
    <property type="evidence" value="ECO:0007669"/>
    <property type="project" value="UniProtKB-KW"/>
</dbReference>
<comment type="catalytic activity">
    <reaction evidence="7">
        <text>ATP + H2O = ADP + phosphate + H(+)</text>
        <dbReference type="Rhea" id="RHEA:13065"/>
        <dbReference type="ChEBI" id="CHEBI:15377"/>
        <dbReference type="ChEBI" id="CHEBI:15378"/>
        <dbReference type="ChEBI" id="CHEBI:30616"/>
        <dbReference type="ChEBI" id="CHEBI:43474"/>
        <dbReference type="ChEBI" id="CHEBI:456216"/>
        <dbReference type="EC" id="3.6.4.13"/>
    </reaction>
</comment>
<dbReference type="EC" id="3.6.4.13" evidence="7"/>
<feature type="domain" description="Helicase ATP-binding" evidence="10">
    <location>
        <begin position="122"/>
        <end position="302"/>
    </location>
</feature>
<sequence length="505" mass="56206">MIGKLFRRSTSTEDKNPPRGKERSRRSNEGPGSPGKAPEHKSGRSGEQLRQSGGKSSHSRGRQRSRRSQSERLATPWSLDAFQVPEQAGKVRFHDLNLPLELMRGIYDLGFQYCSPIQGRSLPHTLNGHDLVGKAQTGTGKTAAFLITVIDDLLRHPFDGERYAGEARALIIAPTRELVMQIADDARALCKYTGLEIHTLVGGMDYDKQQRNLNERLVDILVATPGRLLDFVGNRDCYLDQVEVLVIDEADRMLDMGFIPQVRRIVRQTPRKTHRQTMFFSATFTPEVDALVEQWTDDPVLVEIEPERVATDSVEQHVYLAASEEKYALLYNILQSGDVDSLIVFANRRDQCRRLHEHLLAHGISAGLLSGEVAQNKRVRTLNDFKSGKTKVLVATDVAGRGIHIDGISHVVNFTLPEEPEDYVHRIGRTGRAGKTGTSISFACEDDAMRLEPIEQLLGQKLKCEVPPEALLQKPPVVEVRHGGGDRGHRGGHGGRRGGGRGRPR</sequence>
<dbReference type="PANTHER" id="PTHR47959">
    <property type="entry name" value="ATP-DEPENDENT RNA HELICASE RHLE-RELATED"/>
    <property type="match status" value="1"/>
</dbReference>
<dbReference type="Pfam" id="PF00271">
    <property type="entry name" value="Helicase_C"/>
    <property type="match status" value="1"/>
</dbReference>
<keyword evidence="5 7" id="KW-0067">ATP-binding</keyword>
<dbReference type="InterPro" id="IPR023554">
    <property type="entry name" value="RNA_helicase_ATP-dep_RhlB"/>
</dbReference>
<comment type="subcellular location">
    <subcellularLocation>
        <location evidence="7">Cytoplasm</location>
    </subcellularLocation>
</comment>
<keyword evidence="3 7" id="KW-0378">Hydrolase</keyword>
<proteinExistence type="inferred from homology"/>
<evidence type="ECO:0000313" key="14">
    <source>
        <dbReference type="Proteomes" id="UP001321520"/>
    </source>
</evidence>
<evidence type="ECO:0000259" key="11">
    <source>
        <dbReference type="PROSITE" id="PS51194"/>
    </source>
</evidence>
<dbReference type="PANTHER" id="PTHR47959:SF10">
    <property type="entry name" value="ATP-DEPENDENT RNA HELICASE RHLB"/>
    <property type="match status" value="1"/>
</dbReference>
<dbReference type="PROSITE" id="PS51195">
    <property type="entry name" value="Q_MOTIF"/>
    <property type="match status" value="1"/>
</dbReference>
<evidence type="ECO:0000259" key="12">
    <source>
        <dbReference type="PROSITE" id="PS51195"/>
    </source>
</evidence>
<evidence type="ECO:0000259" key="10">
    <source>
        <dbReference type="PROSITE" id="PS51192"/>
    </source>
</evidence>
<dbReference type="CDD" id="cd00268">
    <property type="entry name" value="DEADc"/>
    <property type="match status" value="1"/>
</dbReference>
<dbReference type="PROSITE" id="PS00039">
    <property type="entry name" value="DEAD_ATP_HELICASE"/>
    <property type="match status" value="1"/>
</dbReference>
<feature type="compositionally biased region" description="Basic and acidic residues" evidence="9">
    <location>
        <begin position="10"/>
        <end position="28"/>
    </location>
</feature>
<dbReference type="PROSITE" id="PS51194">
    <property type="entry name" value="HELICASE_CTER"/>
    <property type="match status" value="1"/>
</dbReference>
<dbReference type="SUPFAM" id="SSF52540">
    <property type="entry name" value="P-loop containing nucleoside triphosphate hydrolases"/>
    <property type="match status" value="1"/>
</dbReference>
<name>A0ABY9ECI6_9GAMM</name>
<feature type="compositionally biased region" description="Basic residues" evidence="9">
    <location>
        <begin position="57"/>
        <end position="67"/>
    </location>
</feature>
<dbReference type="InterPro" id="IPR011545">
    <property type="entry name" value="DEAD/DEAH_box_helicase_dom"/>
</dbReference>
<feature type="compositionally biased region" description="Basic and acidic residues" evidence="9">
    <location>
        <begin position="479"/>
        <end position="489"/>
    </location>
</feature>
<dbReference type="CDD" id="cd18787">
    <property type="entry name" value="SF2_C_DEAD"/>
    <property type="match status" value="1"/>
</dbReference>
<dbReference type="RefSeq" id="WP_301417323.1">
    <property type="nucleotide sequence ID" value="NZ_CP098023.1"/>
</dbReference>
<dbReference type="GO" id="GO:0003724">
    <property type="term" value="F:RNA helicase activity"/>
    <property type="evidence" value="ECO:0007669"/>
    <property type="project" value="UniProtKB-EC"/>
</dbReference>
<dbReference type="Gene3D" id="3.40.50.300">
    <property type="entry name" value="P-loop containing nucleotide triphosphate hydrolases"/>
    <property type="match status" value="2"/>
</dbReference>
<feature type="region of interest" description="Disordered" evidence="9">
    <location>
        <begin position="1"/>
        <end position="74"/>
    </location>
</feature>
<keyword evidence="6 7" id="KW-0694">RNA-binding</keyword>
<dbReference type="InterPro" id="IPR027417">
    <property type="entry name" value="P-loop_NTPase"/>
</dbReference>
<comment type="subunit">
    <text evidence="7">Component of the RNA degradosome, which is a multiprotein complex involved in RNA processing and mRNA degradation.</text>
</comment>
<evidence type="ECO:0000256" key="3">
    <source>
        <dbReference type="ARBA" id="ARBA00022801"/>
    </source>
</evidence>
<feature type="region of interest" description="Disordered" evidence="9">
    <location>
        <begin position="474"/>
        <end position="505"/>
    </location>
</feature>
<feature type="compositionally biased region" description="Basic residues" evidence="9">
    <location>
        <begin position="490"/>
        <end position="505"/>
    </location>
</feature>
<evidence type="ECO:0000256" key="9">
    <source>
        <dbReference type="SAM" id="MobiDB-lite"/>
    </source>
</evidence>
<dbReference type="InterPro" id="IPR001650">
    <property type="entry name" value="Helicase_C-like"/>
</dbReference>
<comment type="function">
    <text evidence="7">DEAD-box RNA helicase involved in RNA degradation. Has RNA-dependent ATPase activity and unwinds double-stranded RNA.</text>
</comment>
<dbReference type="SMART" id="SM00490">
    <property type="entry name" value="HELICc"/>
    <property type="match status" value="1"/>
</dbReference>
<dbReference type="Pfam" id="PF00270">
    <property type="entry name" value="DEAD"/>
    <property type="match status" value="1"/>
</dbReference>
<evidence type="ECO:0000256" key="7">
    <source>
        <dbReference type="HAMAP-Rule" id="MF_00661"/>
    </source>
</evidence>
<evidence type="ECO:0000256" key="5">
    <source>
        <dbReference type="ARBA" id="ARBA00022840"/>
    </source>
</evidence>
<evidence type="ECO:0000256" key="6">
    <source>
        <dbReference type="ARBA" id="ARBA00022884"/>
    </source>
</evidence>
<dbReference type="NCBIfam" id="NF002340">
    <property type="entry name" value="PRK01297.1"/>
    <property type="match status" value="1"/>
</dbReference>
<dbReference type="InterPro" id="IPR000629">
    <property type="entry name" value="RNA-helicase_DEAD-box_CS"/>
</dbReference>
<dbReference type="PROSITE" id="PS51192">
    <property type="entry name" value="HELICASE_ATP_BIND_1"/>
    <property type="match status" value="1"/>
</dbReference>
<dbReference type="InterPro" id="IPR014001">
    <property type="entry name" value="Helicase_ATP-bd"/>
</dbReference>
<dbReference type="SMART" id="SM00487">
    <property type="entry name" value="DEXDc"/>
    <property type="match status" value="1"/>
</dbReference>
<keyword evidence="14" id="KW-1185">Reference proteome</keyword>
<keyword evidence="1 7" id="KW-0963">Cytoplasm</keyword>
<evidence type="ECO:0000256" key="2">
    <source>
        <dbReference type="ARBA" id="ARBA00022741"/>
    </source>
</evidence>
<dbReference type="InterPro" id="IPR014014">
    <property type="entry name" value="RNA_helicase_DEAD_Q_motif"/>
</dbReference>
<gene>
    <name evidence="7 13" type="primary">rhlB</name>
    <name evidence="13" type="ORF">M8T91_04745</name>
</gene>
<dbReference type="InterPro" id="IPR050079">
    <property type="entry name" value="DEAD_box_RNA_helicase"/>
</dbReference>
<feature type="short sequence motif" description="Q motif" evidence="8">
    <location>
        <begin position="91"/>
        <end position="119"/>
    </location>
</feature>
<comment type="similarity">
    <text evidence="7">Belongs to the DEAD box helicase family. RhlB subfamily.</text>
</comment>
<feature type="domain" description="DEAD-box RNA helicase Q" evidence="12">
    <location>
        <begin position="91"/>
        <end position="119"/>
    </location>
</feature>
<keyword evidence="4 7" id="KW-0347">Helicase</keyword>
<organism evidence="13 14">
    <name type="scientific">Microbulbifer spongiae</name>
    <dbReference type="NCBI Taxonomy" id="2944933"/>
    <lineage>
        <taxon>Bacteria</taxon>
        <taxon>Pseudomonadati</taxon>
        <taxon>Pseudomonadota</taxon>
        <taxon>Gammaproteobacteria</taxon>
        <taxon>Cellvibrionales</taxon>
        <taxon>Microbulbiferaceae</taxon>
        <taxon>Microbulbifer</taxon>
    </lineage>
</organism>